<evidence type="ECO:0000313" key="2">
    <source>
        <dbReference type="Proteomes" id="UP000515150"/>
    </source>
</evidence>
<sequence length="521" mass="59521">MFPAVLTSKRGVDKNVVRLLRDRTEGNTMIKVWRQIQENHHEEYLHRKDLYTTLLMTVAEPGGIVSALRHKFQAPPPPRELPSAPLLRHAFLLAEANNVQDYRNQILSTLRTVLKMDSTKKVVKKLSGEGHGSSKWFTSIANEFSQIVTFVLTCEESTEKLAPMCSGVIQRFRLANQPVPKILYVDHGCCRAQGPTAVETLFEAWVNRGMVVRLDIFHWIHRFDAAIRTDSHSKYAAFKSALAGAVLAYNRTDLDLLIKSVRAKHDRLKTLSDGDIVRDHILRDHLKHHVRRVTLGAQETFQLIHMAIEELKGQAGLDESGVSLFKTPDAIDNMCASQQRHLECIQDSPDMIMYRVARITAINKVDVPYYKCLRGSNSLEGFHKMLPNMIPGPHCAARPYQVYLISGIARWNADRSSDAVFGGKGWRHRTYSAPLIERPRRGIIGPRLMWRLTSCLGWSTCSARAQEDHGHFPCRTWFMMDLVQRRKSSSWVTKIQRLMRPIRVTQRPRLMCWMLACPTSI</sequence>
<evidence type="ECO:0000313" key="4">
    <source>
        <dbReference type="RefSeq" id="XP_040926876.1"/>
    </source>
</evidence>
<proteinExistence type="predicted"/>
<reference evidence="3 4" key="1">
    <citation type="submission" date="2025-04" db="UniProtKB">
        <authorList>
            <consortium name="RefSeq"/>
        </authorList>
    </citation>
    <scope>IDENTIFICATION</scope>
</reference>
<keyword evidence="2" id="KW-1185">Reference proteome</keyword>
<dbReference type="OrthoDB" id="10072098at2759"/>
<gene>
    <name evidence="3 4 5 6" type="primary">LOC114856087</name>
</gene>
<evidence type="ECO:0000313" key="5">
    <source>
        <dbReference type="RefSeq" id="XP_055365136.1"/>
    </source>
</evidence>
<dbReference type="Pfam" id="PF20499">
    <property type="entry name" value="DUF6729"/>
    <property type="match status" value="1"/>
</dbReference>
<feature type="domain" description="DUF6729" evidence="1">
    <location>
        <begin position="2"/>
        <end position="91"/>
    </location>
</feature>
<dbReference type="RefSeq" id="XP_055365137.1">
    <property type="nucleotide sequence ID" value="XM_055509162.1"/>
</dbReference>
<evidence type="ECO:0000313" key="3">
    <source>
        <dbReference type="RefSeq" id="XP_040926874.1"/>
    </source>
</evidence>
<dbReference type="Proteomes" id="UP000515150">
    <property type="component" value="Chromosome 5"/>
</dbReference>
<evidence type="ECO:0000313" key="6">
    <source>
        <dbReference type="RefSeq" id="XP_055365137.1"/>
    </source>
</evidence>
<dbReference type="GeneID" id="114856087"/>
<dbReference type="RefSeq" id="XP_055365136.1">
    <property type="nucleotide sequence ID" value="XM_055509161.1"/>
</dbReference>
<evidence type="ECO:0000259" key="1">
    <source>
        <dbReference type="Pfam" id="PF20499"/>
    </source>
</evidence>
<name>A0A8M1HEI3_BETSP</name>
<dbReference type="RefSeq" id="XP_040926876.1">
    <property type="nucleotide sequence ID" value="XM_041070942.2"/>
</dbReference>
<dbReference type="PANTHER" id="PTHR47773">
    <property type="entry name" value="SI:DKEY-9I5.2-RELATED"/>
    <property type="match status" value="1"/>
</dbReference>
<protein>
    <submittedName>
        <fullName evidence="3 4">Uncharacterized protein LOC114856087</fullName>
    </submittedName>
</protein>
<dbReference type="AlphaFoldDB" id="A0A8M1HEI3"/>
<dbReference type="KEGG" id="bspl:114856087"/>
<organism evidence="2 3">
    <name type="scientific">Betta splendens</name>
    <name type="common">Siamese fighting fish</name>
    <dbReference type="NCBI Taxonomy" id="158456"/>
    <lineage>
        <taxon>Eukaryota</taxon>
        <taxon>Metazoa</taxon>
        <taxon>Chordata</taxon>
        <taxon>Craniata</taxon>
        <taxon>Vertebrata</taxon>
        <taxon>Euteleostomi</taxon>
        <taxon>Actinopterygii</taxon>
        <taxon>Neopterygii</taxon>
        <taxon>Teleostei</taxon>
        <taxon>Neoteleostei</taxon>
        <taxon>Acanthomorphata</taxon>
        <taxon>Anabantaria</taxon>
        <taxon>Anabantiformes</taxon>
        <taxon>Anabantoidei</taxon>
        <taxon>Osphronemidae</taxon>
        <taxon>Betta</taxon>
    </lineage>
</organism>
<dbReference type="PANTHER" id="PTHR47773:SF1">
    <property type="entry name" value="C2H2-TYPE DOMAIN-CONTAINING PROTEIN"/>
    <property type="match status" value="1"/>
</dbReference>
<dbReference type="RefSeq" id="XP_040926874.1">
    <property type="nucleotide sequence ID" value="XM_041070940.2"/>
</dbReference>
<accession>A0A8M1HEI3</accession>
<dbReference type="InterPro" id="IPR046616">
    <property type="entry name" value="DUF6729"/>
</dbReference>